<dbReference type="InterPro" id="IPR029070">
    <property type="entry name" value="Chitinase_insertion_sf"/>
</dbReference>
<evidence type="ECO:0000313" key="2">
    <source>
        <dbReference type="EMBL" id="KZS96618.1"/>
    </source>
</evidence>
<dbReference type="GO" id="GO:0008061">
    <property type="term" value="F:chitin binding"/>
    <property type="evidence" value="ECO:0007669"/>
    <property type="project" value="InterPro"/>
</dbReference>
<dbReference type="Gene3D" id="3.10.50.10">
    <property type="match status" value="1"/>
</dbReference>
<dbReference type="SUPFAM" id="SSF54556">
    <property type="entry name" value="Chitinase insertion domain"/>
    <property type="match status" value="1"/>
</dbReference>
<dbReference type="InterPro" id="IPR001223">
    <property type="entry name" value="Glyco_hydro18_cat"/>
</dbReference>
<reference evidence="2 3" key="1">
    <citation type="journal article" date="2016" name="Mol. Biol. Evol.">
        <title>Comparative Genomics of Early-Diverging Mushroom-Forming Fungi Provides Insights into the Origins of Lignocellulose Decay Capabilities.</title>
        <authorList>
            <person name="Nagy L.G."/>
            <person name="Riley R."/>
            <person name="Tritt A."/>
            <person name="Adam C."/>
            <person name="Daum C."/>
            <person name="Floudas D."/>
            <person name="Sun H."/>
            <person name="Yadav J.S."/>
            <person name="Pangilinan J."/>
            <person name="Larsson K.H."/>
            <person name="Matsuura K."/>
            <person name="Barry K."/>
            <person name="Labutti K."/>
            <person name="Kuo R."/>
            <person name="Ohm R.A."/>
            <person name="Bhattacharya S.S."/>
            <person name="Shirouzu T."/>
            <person name="Yoshinaga Y."/>
            <person name="Martin F.M."/>
            <person name="Grigoriev I.V."/>
            <person name="Hibbett D.S."/>
        </authorList>
    </citation>
    <scope>NUCLEOTIDE SEQUENCE [LARGE SCALE GENOMIC DNA]</scope>
    <source>
        <strain evidence="2 3">HHB9708</strain>
    </source>
</reference>
<protein>
    <recommendedName>
        <fullName evidence="1">GH18 domain-containing protein</fullName>
    </recommendedName>
</protein>
<proteinExistence type="predicted"/>
<dbReference type="GO" id="GO:0005975">
    <property type="term" value="P:carbohydrate metabolic process"/>
    <property type="evidence" value="ECO:0007669"/>
    <property type="project" value="InterPro"/>
</dbReference>
<name>A0A164Y662_9AGAM</name>
<gene>
    <name evidence="2" type="ORF">SISNIDRAFT_547410</name>
</gene>
<dbReference type="PANTHER" id="PTHR11177">
    <property type="entry name" value="CHITINASE"/>
    <property type="match status" value="1"/>
</dbReference>
<accession>A0A164Y662</accession>
<keyword evidence="3" id="KW-1185">Reference proteome</keyword>
<dbReference type="EMBL" id="KV419398">
    <property type="protein sequence ID" value="KZS96618.1"/>
    <property type="molecule type" value="Genomic_DNA"/>
</dbReference>
<dbReference type="InterPro" id="IPR050314">
    <property type="entry name" value="Glycosyl_Hydrlase_18"/>
</dbReference>
<dbReference type="Gene3D" id="3.20.20.80">
    <property type="entry name" value="Glycosidases"/>
    <property type="match status" value="1"/>
</dbReference>
<dbReference type="STRING" id="1314777.A0A164Y662"/>
<dbReference type="PANTHER" id="PTHR11177:SF333">
    <property type="entry name" value="CHITINASE"/>
    <property type="match status" value="1"/>
</dbReference>
<evidence type="ECO:0000313" key="3">
    <source>
        <dbReference type="Proteomes" id="UP000076722"/>
    </source>
</evidence>
<evidence type="ECO:0000259" key="1">
    <source>
        <dbReference type="PROSITE" id="PS51910"/>
    </source>
</evidence>
<dbReference type="SMART" id="SM00636">
    <property type="entry name" value="Glyco_18"/>
    <property type="match status" value="1"/>
</dbReference>
<dbReference type="Proteomes" id="UP000076722">
    <property type="component" value="Unassembled WGS sequence"/>
</dbReference>
<dbReference type="Pfam" id="PF00704">
    <property type="entry name" value="Glyco_hydro_18"/>
    <property type="match status" value="1"/>
</dbReference>
<dbReference type="OrthoDB" id="73875at2759"/>
<dbReference type="PROSITE" id="PS51910">
    <property type="entry name" value="GH18_2"/>
    <property type="match status" value="1"/>
</dbReference>
<sequence length="1578" mass="170379">MVIRAHYSSEHRRPDRISLGWLDIIKQILWGLVMSTLLTGVSASVPSCNGTSSTGRTVAYYQGSAASRSCMLYTPEDIPTSSLTHINYASAYISSGFQIEAMNSGDQSLWLRTTGLKATSPELRVFLSIGGWEFNNGASQEVFSTLVRSEASTKVFIASALEILETYGFDGIDIDWQFPGATDRGGSSTDRANFVTFMGAVKSAFQNYGYGLTFTVPASTYYLPGYDLAGLLNSADWVNILAFDLHGTWDGTDPSIGPGMMVHSNLTLIDAGLQPFWQAGVNPSQITLGLALYGRTFTLADTECFFPGCPWLSGGGAGPCSHNSGTLMFAELDATIDNPIGVASLDEDAAINFIGYNDNQWASYDDSETFGIKIDYANQHCLGGIAIWSIDQDDQNASGLQAIFPNALSTPGPTGVTVKDQCSITGCGAKSCAAGSIAVIPLYYAVPMIMFRATVHGEADRALHVARHVTPEKPSSPQIQQETATNVCQNFELLRSYGKQLNGEQDVPAAPSVRARLKVQVPSKRFFFRDLARHKHALLEKLKLSAVRLLVRFLPYENCAWVGTPPLCFDNACAPGQIQLLTDPQGDSSQPCSGTANRAYCCDPAGSNFESIPLDWIWNTTEFTPGPESVTIQLDSDSVQVSDAGNGQGDAFSTWSGVDDGSPNDEPFGAIFLDSPNAASLSSMTAASDWVITSCDKTSDQAQQVLAYCSKPMDDPSSGCGHVFLGQAEHTIIKLPGSCGAGPYARISSLSVHPDQDVLSAYHTSKKPSTEPVYLLSFDYQFTEIPESNGPVYFRVDASDIPGYWDGIVNSPTSQKRDVERSELWNERHWDEKRGLWDDFKSWVSEVTTITAESSDSRTFEWSDTYTVFSQRESCPGPPAMQSSMDISVSGRAALNTRYGFYAKGSILPPEVDTAYIYFSADALARATFTIQGQASISYDSTKVKLLTIGFPGLQYPGLITVGPSLVITGYITGSLSLGGKFEVTSQYQFPQSQIVLGKSANDQIPKSIAPSFPPLSTAIPTINWEIDLNGNLALHLVPQLQLGISILEGKLIDAQAYLAADIYGGVSITGSVSSTQAASFCINPYIGVSLVAGLQGSLAYWETGALSWPLYSNQINIPANGWCWGSQSERDLMKRISNMTDFSPFPHSMLGISEVIPEIPDQPVAQIVEKVNGVSRVIYPETISSIADHGHGSSTLDKRGKVPFLPGNLFCPNTGKNVGLNNTDYDPYSDLDDVTLEDAYMRRDLPDDSLIANLTDIAESLAGPSSKLVSPVSLRTVASAVCPKIKITLPNYDSTTVLGYWDLANPGSFDNKVALYTGPVTGGKYAREHVYEAQMLTAFIDSLQSNTGLWTDSKKKVTFCSWAEEYINSPYYETKYSVAQRLGRCLPANSASGTDLTGATATQMYMLESLENGVKAQAVAKHSLRRKDAYGKYAKQKMISVARASSAVAPYINQPTVKKHFQQTHVCVNKVWLAWADEYFTDTNVDAPNKGSWGSSTSNLYSTWAQSTMNAAIAQIKSSLSDFGTWFGTSSVMVPLDFAGKLSSATAKGAGQKSISGTDVANLASSVTSVDLSGMLT</sequence>
<organism evidence="2 3">
    <name type="scientific">Sistotremastrum niveocremeum HHB9708</name>
    <dbReference type="NCBI Taxonomy" id="1314777"/>
    <lineage>
        <taxon>Eukaryota</taxon>
        <taxon>Fungi</taxon>
        <taxon>Dikarya</taxon>
        <taxon>Basidiomycota</taxon>
        <taxon>Agaricomycotina</taxon>
        <taxon>Agaricomycetes</taxon>
        <taxon>Sistotremastrales</taxon>
        <taxon>Sistotremastraceae</taxon>
        <taxon>Sertulicium</taxon>
        <taxon>Sertulicium niveocremeum</taxon>
    </lineage>
</organism>
<dbReference type="InterPro" id="IPR011583">
    <property type="entry name" value="Chitinase_II/V-like_cat"/>
</dbReference>
<feature type="domain" description="GH18" evidence="1">
    <location>
        <begin position="55"/>
        <end position="410"/>
    </location>
</feature>
<dbReference type="SUPFAM" id="SSF51445">
    <property type="entry name" value="(Trans)glycosidases"/>
    <property type="match status" value="1"/>
</dbReference>
<dbReference type="InterPro" id="IPR017853">
    <property type="entry name" value="GH"/>
</dbReference>